<dbReference type="GO" id="GO:0051087">
    <property type="term" value="F:protein-folding chaperone binding"/>
    <property type="evidence" value="ECO:0007669"/>
    <property type="project" value="TreeGrafter"/>
</dbReference>
<keyword evidence="4" id="KW-1185">Reference proteome</keyword>
<evidence type="ECO:0000259" key="2">
    <source>
        <dbReference type="Pfam" id="PF01556"/>
    </source>
</evidence>
<dbReference type="EMBL" id="BRZM01000019">
    <property type="protein sequence ID" value="GLD53909.1"/>
    <property type="molecule type" value="Genomic_DNA"/>
</dbReference>
<dbReference type="InterPro" id="IPR051339">
    <property type="entry name" value="DnaJ_subfamily_B"/>
</dbReference>
<dbReference type="Gene3D" id="1.10.287.110">
    <property type="entry name" value="DnaJ domain"/>
    <property type="match status" value="1"/>
</dbReference>
<proteinExistence type="predicted"/>
<dbReference type="GO" id="GO:0006457">
    <property type="term" value="P:protein folding"/>
    <property type="evidence" value="ECO:0007669"/>
    <property type="project" value="InterPro"/>
</dbReference>
<keyword evidence="1" id="KW-0143">Chaperone</keyword>
<dbReference type="InterPro" id="IPR036869">
    <property type="entry name" value="J_dom_sf"/>
</dbReference>
<dbReference type="GO" id="GO:0051082">
    <property type="term" value="F:unfolded protein binding"/>
    <property type="evidence" value="ECO:0007669"/>
    <property type="project" value="InterPro"/>
</dbReference>
<dbReference type="InterPro" id="IPR008971">
    <property type="entry name" value="HSP40/DnaJ_pept-bd"/>
</dbReference>
<dbReference type="InterPro" id="IPR002939">
    <property type="entry name" value="DnaJ_C"/>
</dbReference>
<dbReference type="Proteomes" id="UP001279410">
    <property type="component" value="Unassembled WGS sequence"/>
</dbReference>
<evidence type="ECO:0000256" key="1">
    <source>
        <dbReference type="ARBA" id="ARBA00023186"/>
    </source>
</evidence>
<evidence type="ECO:0000313" key="3">
    <source>
        <dbReference type="EMBL" id="GLD53909.1"/>
    </source>
</evidence>
<evidence type="ECO:0000313" key="4">
    <source>
        <dbReference type="Proteomes" id="UP001279410"/>
    </source>
</evidence>
<dbReference type="GO" id="GO:0005829">
    <property type="term" value="C:cytosol"/>
    <property type="evidence" value="ECO:0007669"/>
    <property type="project" value="TreeGrafter"/>
</dbReference>
<dbReference type="PANTHER" id="PTHR24078">
    <property type="entry name" value="DNAJ HOMOLOG SUBFAMILY C MEMBER"/>
    <property type="match status" value="1"/>
</dbReference>
<protein>
    <submittedName>
        <fullName evidence="3">DnaJ homolog subfamily B member 5</fullName>
    </submittedName>
</protein>
<reference evidence="3" key="1">
    <citation type="submission" date="2022-08" db="EMBL/GenBank/DDBJ databases">
        <title>Genome sequencing of akame (Lates japonicus).</title>
        <authorList>
            <person name="Hashiguchi Y."/>
            <person name="Takahashi H."/>
        </authorList>
    </citation>
    <scope>NUCLEOTIDE SEQUENCE</scope>
    <source>
        <strain evidence="3">Kochi</strain>
    </source>
</reference>
<name>A0AAD3R1L8_LATJO</name>
<accession>A0AAD3R1L8</accession>
<feature type="domain" description="Chaperone DnaJ C-terminal" evidence="2">
    <location>
        <begin position="209"/>
        <end position="246"/>
    </location>
</feature>
<dbReference type="PANTHER" id="PTHR24078:SF567">
    <property type="entry name" value="DNAJ HEAT SHOCK PROTEIN FAMILY (HSP40) MEMBER B5"/>
    <property type="match status" value="1"/>
</dbReference>
<gene>
    <name evidence="3" type="ORF">AKAME5_000659300</name>
</gene>
<organism evidence="3 4">
    <name type="scientific">Lates japonicus</name>
    <name type="common">Japanese lates</name>
    <dbReference type="NCBI Taxonomy" id="270547"/>
    <lineage>
        <taxon>Eukaryota</taxon>
        <taxon>Metazoa</taxon>
        <taxon>Chordata</taxon>
        <taxon>Craniata</taxon>
        <taxon>Vertebrata</taxon>
        <taxon>Euteleostomi</taxon>
        <taxon>Actinopterygii</taxon>
        <taxon>Neopterygii</taxon>
        <taxon>Teleostei</taxon>
        <taxon>Neoteleostei</taxon>
        <taxon>Acanthomorphata</taxon>
        <taxon>Carangaria</taxon>
        <taxon>Carangaria incertae sedis</taxon>
        <taxon>Centropomidae</taxon>
        <taxon>Lates</taxon>
    </lineage>
</organism>
<dbReference type="AlphaFoldDB" id="A0AAD3R1L8"/>
<comment type="caution">
    <text evidence="3">The sequence shown here is derived from an EMBL/GenBank/DDBJ whole genome shotgun (WGS) entry which is preliminary data.</text>
</comment>
<dbReference type="Gene3D" id="2.60.260.20">
    <property type="entry name" value="Urease metallochaperone UreE, N-terminal domain"/>
    <property type="match status" value="1"/>
</dbReference>
<sequence length="259" mass="28155">MVKQSSCVLFRSTAVSQGSSRLTGCVSAQQSYEGLLQDLASPRLQRGEIREVPGEWLRFHPTRTRIAQHEEKFKEIAEALRSQRPKKRVVYDQLGERKDHCQKRPGRAGLSPLFENREAAAPQALFRQCHLYLPRNPATFASFPGGPTPPTCSWLNPAAIALNGFSLPVTTAALRAGPLDMGPMATSAHLGGSSAFGRDVIPGEAGEEGHAHFKRDGSNIIYNCKISLKEALCGCTVSIPTLENRVISPPHDASSSRGQ</sequence>
<dbReference type="SUPFAM" id="SSF49493">
    <property type="entry name" value="HSP40/DnaJ peptide-binding domain"/>
    <property type="match status" value="1"/>
</dbReference>
<dbReference type="Pfam" id="PF01556">
    <property type="entry name" value="DnaJ_C"/>
    <property type="match status" value="1"/>
</dbReference>